<evidence type="ECO:0000256" key="1">
    <source>
        <dbReference type="ARBA" id="ARBA00022722"/>
    </source>
</evidence>
<name>A0A6N2SP20_9FIRM</name>
<dbReference type="Gene3D" id="3.30.420.10">
    <property type="entry name" value="Ribonuclease H-like superfamily/Ribonuclease H"/>
    <property type="match status" value="1"/>
</dbReference>
<evidence type="ECO:0000259" key="5">
    <source>
        <dbReference type="SMART" id="SM00479"/>
    </source>
</evidence>
<dbReference type="RefSeq" id="WP_156353549.1">
    <property type="nucleotide sequence ID" value="NZ_CACRST010000011.1"/>
</dbReference>
<dbReference type="PANTHER" id="PTHR23044:SF61">
    <property type="entry name" value="3'-5' EXORIBONUCLEASE 1-RELATED"/>
    <property type="match status" value="1"/>
</dbReference>
<feature type="coiled-coil region" evidence="4">
    <location>
        <begin position="288"/>
        <end position="315"/>
    </location>
</feature>
<dbReference type="PANTHER" id="PTHR23044">
    <property type="entry name" value="3'-5' EXONUCLEASE ERI1-RELATED"/>
    <property type="match status" value="1"/>
</dbReference>
<dbReference type="SUPFAM" id="SSF53098">
    <property type="entry name" value="Ribonuclease H-like"/>
    <property type="match status" value="1"/>
</dbReference>
<accession>A0A6N2SP20</accession>
<keyword evidence="1" id="KW-0540">Nuclease</keyword>
<dbReference type="InterPro" id="IPR051274">
    <property type="entry name" value="3-5_Exoribonuclease"/>
</dbReference>
<gene>
    <name evidence="6" type="ORF">BGLFYP119_01199</name>
</gene>
<organism evidence="6">
    <name type="scientific">Blautia glucerasea</name>
    <dbReference type="NCBI Taxonomy" id="536633"/>
    <lineage>
        <taxon>Bacteria</taxon>
        <taxon>Bacillati</taxon>
        <taxon>Bacillota</taxon>
        <taxon>Clostridia</taxon>
        <taxon>Lachnospirales</taxon>
        <taxon>Lachnospiraceae</taxon>
        <taxon>Blautia</taxon>
    </lineage>
</organism>
<protein>
    <submittedName>
        <fullName evidence="6">Exonuclease</fullName>
    </submittedName>
</protein>
<keyword evidence="3 6" id="KW-0269">Exonuclease</keyword>
<reference evidence="6" key="1">
    <citation type="submission" date="2019-11" db="EMBL/GenBank/DDBJ databases">
        <authorList>
            <person name="Feng L."/>
        </authorList>
    </citation>
    <scope>NUCLEOTIDE SEQUENCE</scope>
    <source>
        <strain evidence="6">BgluceraseaLFYP119</strain>
    </source>
</reference>
<dbReference type="EMBL" id="CACRST010000011">
    <property type="protein sequence ID" value="VYS94328.1"/>
    <property type="molecule type" value="Genomic_DNA"/>
</dbReference>
<feature type="domain" description="Exonuclease" evidence="5">
    <location>
        <begin position="2"/>
        <end position="184"/>
    </location>
</feature>
<evidence type="ECO:0000256" key="3">
    <source>
        <dbReference type="ARBA" id="ARBA00022839"/>
    </source>
</evidence>
<dbReference type="CDD" id="cd06133">
    <property type="entry name" value="ERI-1_3'hExo_like"/>
    <property type="match status" value="1"/>
</dbReference>
<sequence>MNYIVFDLEWNQSPLGKSRSNERIPFEIIEIGAVKLNENRERISQFQTFVKPQVYNWIHDSIHEVIHVDYKDLMNGVLFPQAVREFLEWCGRDYIFCTWGMQDLMELQRNMKYYGLLEQIPGPVYYYDIQKLFSWFHEGIKMRRSLEYAIDCLEIRKEKEFHRALEDAQYTAEVFQRMDLAKILPYYSIDAFQPPKTKKQEIHVSYPTYDKYISREFKDREKVMKDREVSSTRCPICSLPAKRKIRWFINNSRMYESISLCQEHGLVKGKVRIRKTEEDTYYGVKTLKLVSEEKAEELRQKRDSLRKKRKMKQQSG</sequence>
<evidence type="ECO:0000313" key="6">
    <source>
        <dbReference type="EMBL" id="VYS94328.1"/>
    </source>
</evidence>
<keyword evidence="4" id="KW-0175">Coiled coil</keyword>
<keyword evidence="2" id="KW-0378">Hydrolase</keyword>
<dbReference type="GO" id="GO:0000175">
    <property type="term" value="F:3'-5'-RNA exonuclease activity"/>
    <property type="evidence" value="ECO:0007669"/>
    <property type="project" value="InterPro"/>
</dbReference>
<evidence type="ECO:0000256" key="2">
    <source>
        <dbReference type="ARBA" id="ARBA00022801"/>
    </source>
</evidence>
<dbReference type="Pfam" id="PF00929">
    <property type="entry name" value="RNase_T"/>
    <property type="match status" value="1"/>
</dbReference>
<dbReference type="GO" id="GO:0003676">
    <property type="term" value="F:nucleic acid binding"/>
    <property type="evidence" value="ECO:0007669"/>
    <property type="project" value="InterPro"/>
</dbReference>
<proteinExistence type="predicted"/>
<dbReference type="InterPro" id="IPR047201">
    <property type="entry name" value="ERI-1_3'hExo-like"/>
</dbReference>
<dbReference type="InterPro" id="IPR012337">
    <property type="entry name" value="RNaseH-like_sf"/>
</dbReference>
<dbReference type="AlphaFoldDB" id="A0A6N2SP20"/>
<dbReference type="InterPro" id="IPR036397">
    <property type="entry name" value="RNaseH_sf"/>
</dbReference>
<dbReference type="InterPro" id="IPR013520">
    <property type="entry name" value="Ribonucl_H"/>
</dbReference>
<evidence type="ECO:0000256" key="4">
    <source>
        <dbReference type="SAM" id="Coils"/>
    </source>
</evidence>
<dbReference type="SMART" id="SM00479">
    <property type="entry name" value="EXOIII"/>
    <property type="match status" value="1"/>
</dbReference>